<reference evidence="1" key="1">
    <citation type="journal article" date="2020" name="Stud. Mycol.">
        <title>101 Dothideomycetes genomes: a test case for predicting lifestyles and emergence of pathogens.</title>
        <authorList>
            <person name="Haridas S."/>
            <person name="Albert R."/>
            <person name="Binder M."/>
            <person name="Bloem J."/>
            <person name="Labutti K."/>
            <person name="Salamov A."/>
            <person name="Andreopoulos B."/>
            <person name="Baker S."/>
            <person name="Barry K."/>
            <person name="Bills G."/>
            <person name="Bluhm B."/>
            <person name="Cannon C."/>
            <person name="Castanera R."/>
            <person name="Culley D."/>
            <person name="Daum C."/>
            <person name="Ezra D."/>
            <person name="Gonzalez J."/>
            <person name="Henrissat B."/>
            <person name="Kuo A."/>
            <person name="Liang C."/>
            <person name="Lipzen A."/>
            <person name="Lutzoni F."/>
            <person name="Magnuson J."/>
            <person name="Mondo S."/>
            <person name="Nolan M."/>
            <person name="Ohm R."/>
            <person name="Pangilinan J."/>
            <person name="Park H.-J."/>
            <person name="Ramirez L."/>
            <person name="Alfaro M."/>
            <person name="Sun H."/>
            <person name="Tritt A."/>
            <person name="Yoshinaga Y."/>
            <person name="Zwiers L.-H."/>
            <person name="Turgeon B."/>
            <person name="Goodwin S."/>
            <person name="Spatafora J."/>
            <person name="Crous P."/>
            <person name="Grigoriev I."/>
        </authorList>
    </citation>
    <scope>NUCLEOTIDE SEQUENCE</scope>
    <source>
        <strain evidence="1">CBS 279.74</strain>
    </source>
</reference>
<gene>
    <name evidence="1" type="ORF">K504DRAFT_259715</name>
</gene>
<name>A0A6G1KBV6_9PLEO</name>
<evidence type="ECO:0000313" key="1">
    <source>
        <dbReference type="EMBL" id="KAF2710346.1"/>
    </source>
</evidence>
<proteinExistence type="predicted"/>
<dbReference type="PANTHER" id="PTHR42085:SF8">
    <property type="entry name" value="F-BOX DOMAIN-CONTAINING PROTEIN"/>
    <property type="match status" value="1"/>
</dbReference>
<dbReference type="Proteomes" id="UP000799428">
    <property type="component" value="Unassembled WGS sequence"/>
</dbReference>
<accession>A0A6G1KBV6</accession>
<dbReference type="EMBL" id="MU005769">
    <property type="protein sequence ID" value="KAF2710346.1"/>
    <property type="molecule type" value="Genomic_DNA"/>
</dbReference>
<dbReference type="OrthoDB" id="62952at2759"/>
<protein>
    <recommendedName>
        <fullName evidence="3">F-box domain-containing protein</fullName>
    </recommendedName>
</protein>
<sequence length="220" mass="24527">MSKPTSNESMATLLSIPGEIRNTIYHLCLFPLSPSLLGLHFSHPKDVFYTLLRSPLFRTCRQIRAEVLSFLAATKDFRLPGIRTATTFLRYIGPIGRANLSHMTIALLSEQDVDVDGGKELVRFMRDIKGVGRRRVVVGIQTTVNMQDGVIGFLTALRESLEEGCEDMHVSWCLLENGLPAKASPQEVARNQTIAGLERALGKENMIKGTMWTLVDARRV</sequence>
<keyword evidence="2" id="KW-1185">Reference proteome</keyword>
<dbReference type="AlphaFoldDB" id="A0A6G1KBV6"/>
<dbReference type="InterPro" id="IPR038883">
    <property type="entry name" value="AN11006-like"/>
</dbReference>
<dbReference type="PANTHER" id="PTHR42085">
    <property type="entry name" value="F-BOX DOMAIN-CONTAINING PROTEIN"/>
    <property type="match status" value="1"/>
</dbReference>
<organism evidence="1 2">
    <name type="scientific">Pleomassaria siparia CBS 279.74</name>
    <dbReference type="NCBI Taxonomy" id="1314801"/>
    <lineage>
        <taxon>Eukaryota</taxon>
        <taxon>Fungi</taxon>
        <taxon>Dikarya</taxon>
        <taxon>Ascomycota</taxon>
        <taxon>Pezizomycotina</taxon>
        <taxon>Dothideomycetes</taxon>
        <taxon>Pleosporomycetidae</taxon>
        <taxon>Pleosporales</taxon>
        <taxon>Pleomassariaceae</taxon>
        <taxon>Pleomassaria</taxon>
    </lineage>
</organism>
<evidence type="ECO:0000313" key="2">
    <source>
        <dbReference type="Proteomes" id="UP000799428"/>
    </source>
</evidence>
<evidence type="ECO:0008006" key="3">
    <source>
        <dbReference type="Google" id="ProtNLM"/>
    </source>
</evidence>